<dbReference type="RefSeq" id="WP_018678255.1">
    <property type="nucleotide sequence ID" value="NZ_AYEV01000032.1"/>
</dbReference>
<evidence type="ECO:0000313" key="1">
    <source>
        <dbReference type="EMBL" id="ESK54333.1"/>
    </source>
</evidence>
<comment type="caution">
    <text evidence="1">The sequence shown here is derived from an EMBL/GenBank/DDBJ whole genome shotgun (WGS) entry which is preliminary data.</text>
</comment>
<dbReference type="OrthoDB" id="7510727at2"/>
<dbReference type="EMBL" id="AYEV01000032">
    <property type="protein sequence ID" value="ESK54333.1"/>
    <property type="molecule type" value="Genomic_DNA"/>
</dbReference>
<dbReference type="PATRIC" id="fig|1120928.5.peg.2825"/>
<accession>V2UI64</accession>
<proteinExistence type="predicted"/>
<dbReference type="AlphaFoldDB" id="V2UI64"/>
<keyword evidence="2" id="KW-1185">Reference proteome</keyword>
<reference evidence="1 2" key="1">
    <citation type="submission" date="2013-10" db="EMBL/GenBank/DDBJ databases">
        <title>The Genome Sequence of Acinetobacter tjernbergiae CIP107465.</title>
        <authorList>
            <consortium name="The Broad Institute Genomics Platform"/>
            <consortium name="The Broad Institute Genome Sequencing Center for Infectious Disease"/>
            <person name="Cerqueira G."/>
            <person name="Feldgarden M."/>
            <person name="Courvalin P."/>
            <person name="Grillot-Courvalin C."/>
            <person name="Clermont D."/>
            <person name="Rocha E."/>
            <person name="Yoon E.-J."/>
            <person name="Nemec A."/>
            <person name="Young S.K."/>
            <person name="Zeng Q."/>
            <person name="Gargeya S."/>
            <person name="Fitzgerald M."/>
            <person name="Abouelleil A."/>
            <person name="Alvarado L."/>
            <person name="Berlin A.M."/>
            <person name="Chapman S.B."/>
            <person name="Gainer-Dewar J."/>
            <person name="Goldberg J."/>
            <person name="Gnerre S."/>
            <person name="Griggs A."/>
            <person name="Gujja S."/>
            <person name="Hansen M."/>
            <person name="Howarth C."/>
            <person name="Imamovic A."/>
            <person name="Ireland A."/>
            <person name="Larimer J."/>
            <person name="McCowan C."/>
            <person name="Murphy C."/>
            <person name="Pearson M."/>
            <person name="Poon T.W."/>
            <person name="Priest M."/>
            <person name="Roberts A."/>
            <person name="Saif S."/>
            <person name="Shea T."/>
            <person name="Sykes S."/>
            <person name="Wortman J."/>
            <person name="Nusbaum C."/>
            <person name="Birren B."/>
        </authorList>
    </citation>
    <scope>NUCLEOTIDE SEQUENCE [LARGE SCALE GENOMIC DNA]</scope>
    <source>
        <strain evidence="1 2">CIP 107465</strain>
    </source>
</reference>
<dbReference type="STRING" id="202955.GCA_000759995_01998"/>
<sequence>MSRFVPNSFQITNAFVDDVMNKLSDASVKIYLLIVRKTVLNIDVREV</sequence>
<organism evidence="1 2">
    <name type="scientific">Acinetobacter tjernbergiae DSM 14971 = CIP 107465</name>
    <dbReference type="NCBI Taxonomy" id="1120928"/>
    <lineage>
        <taxon>Bacteria</taxon>
        <taxon>Pseudomonadati</taxon>
        <taxon>Pseudomonadota</taxon>
        <taxon>Gammaproteobacteria</taxon>
        <taxon>Moraxellales</taxon>
        <taxon>Moraxellaceae</taxon>
        <taxon>Acinetobacter</taxon>
    </lineage>
</organism>
<protein>
    <submittedName>
        <fullName evidence="1">Uncharacterized protein</fullName>
    </submittedName>
</protein>
<evidence type="ECO:0000313" key="2">
    <source>
        <dbReference type="Proteomes" id="UP000017404"/>
    </source>
</evidence>
<name>V2UI64_9GAMM</name>
<gene>
    <name evidence="1" type="ORF">F990_02791</name>
</gene>
<dbReference type="Proteomes" id="UP000017404">
    <property type="component" value="Unassembled WGS sequence"/>
</dbReference>